<protein>
    <submittedName>
        <fullName evidence="6">Probable transcription regulator protein</fullName>
    </submittedName>
</protein>
<keyword evidence="3" id="KW-0238">DNA-binding</keyword>
<dbReference type="PANTHER" id="PTHR30579:SF7">
    <property type="entry name" value="HTH-TYPE TRANSCRIPTIONAL REGULATOR LRHA-RELATED"/>
    <property type="match status" value="1"/>
</dbReference>
<comment type="caution">
    <text evidence="6">The sequence shown here is derived from an EMBL/GenBank/DDBJ whole genome shotgun (WGS) entry which is preliminary data.</text>
</comment>
<evidence type="ECO:0000256" key="2">
    <source>
        <dbReference type="ARBA" id="ARBA00023015"/>
    </source>
</evidence>
<comment type="similarity">
    <text evidence="1">Belongs to the LysR transcriptional regulatory family.</text>
</comment>
<name>A0A7U8C3N8_NEPCE</name>
<dbReference type="InterPro" id="IPR000847">
    <property type="entry name" value="LysR_HTH_N"/>
</dbReference>
<proteinExistence type="inferred from homology"/>
<accession>A0A7U8C3N8</accession>
<dbReference type="Gene3D" id="3.40.190.10">
    <property type="entry name" value="Periplasmic binding protein-like II"/>
    <property type="match status" value="2"/>
</dbReference>
<dbReference type="PROSITE" id="PS50931">
    <property type="entry name" value="HTH_LYSR"/>
    <property type="match status" value="1"/>
</dbReference>
<keyword evidence="2" id="KW-0805">Transcription regulation</keyword>
<dbReference type="PANTHER" id="PTHR30579">
    <property type="entry name" value="TRANSCRIPTIONAL REGULATOR"/>
    <property type="match status" value="1"/>
</dbReference>
<dbReference type="AlphaFoldDB" id="A0A7U8C3N8"/>
<dbReference type="GO" id="GO:0003700">
    <property type="term" value="F:DNA-binding transcription factor activity"/>
    <property type="evidence" value="ECO:0007669"/>
    <property type="project" value="InterPro"/>
</dbReference>
<dbReference type="Pfam" id="PF03466">
    <property type="entry name" value="LysR_substrate"/>
    <property type="match status" value="1"/>
</dbReference>
<evidence type="ECO:0000256" key="3">
    <source>
        <dbReference type="ARBA" id="ARBA00023125"/>
    </source>
</evidence>
<sequence length="289" mass="31658">MRAKDLQFDWLKSFVATVDAGSISGATRVVCRSQGAISLQIQKLESAIGAPVLIRDSRRISLTPIGNDLLIYARQILKLHSEALEITRGTEVRGIIRIGAPEDYAQAYLSPVIRAFAQRYPNVEIMLTCEPSAALIDQVESGVLDLAITTVHGLDRGTFLFNEEVHWVASESYGTWNKDPLPIAAHDEGSHIRKVVLEKLDQCNKRYNIVYQSPSTAGQIIAATSGIGVAVLTQCSLAPELIVLGEDEGLPSLPSMRVELIRRKGTQDITSIEAMHDEIISALQREDSV</sequence>
<keyword evidence="7" id="KW-1185">Reference proteome</keyword>
<dbReference type="GO" id="GO:0003677">
    <property type="term" value="F:DNA binding"/>
    <property type="evidence" value="ECO:0007669"/>
    <property type="project" value="UniProtKB-KW"/>
</dbReference>
<evidence type="ECO:0000313" key="6">
    <source>
        <dbReference type="EMBL" id="EAR60181.1"/>
    </source>
</evidence>
<dbReference type="Gene3D" id="1.10.10.10">
    <property type="entry name" value="Winged helix-like DNA-binding domain superfamily/Winged helix DNA-binding domain"/>
    <property type="match status" value="1"/>
</dbReference>
<dbReference type="InterPro" id="IPR036390">
    <property type="entry name" value="WH_DNA-bd_sf"/>
</dbReference>
<dbReference type="InterPro" id="IPR050176">
    <property type="entry name" value="LTTR"/>
</dbReference>
<organism evidence="6 7">
    <name type="scientific">Neptuniibacter caesariensis</name>
    <dbReference type="NCBI Taxonomy" id="207954"/>
    <lineage>
        <taxon>Bacteria</taxon>
        <taxon>Pseudomonadati</taxon>
        <taxon>Pseudomonadota</taxon>
        <taxon>Gammaproteobacteria</taxon>
        <taxon>Oceanospirillales</taxon>
        <taxon>Oceanospirillaceae</taxon>
        <taxon>Neptuniibacter</taxon>
    </lineage>
</organism>
<evidence type="ECO:0000256" key="4">
    <source>
        <dbReference type="ARBA" id="ARBA00023163"/>
    </source>
</evidence>
<keyword evidence="4" id="KW-0804">Transcription</keyword>
<evidence type="ECO:0000256" key="1">
    <source>
        <dbReference type="ARBA" id="ARBA00009437"/>
    </source>
</evidence>
<dbReference type="EMBL" id="AAOW01000022">
    <property type="protein sequence ID" value="EAR60181.1"/>
    <property type="molecule type" value="Genomic_DNA"/>
</dbReference>
<dbReference type="Pfam" id="PF00126">
    <property type="entry name" value="HTH_1"/>
    <property type="match status" value="1"/>
</dbReference>
<dbReference type="Proteomes" id="UP000002171">
    <property type="component" value="Unassembled WGS sequence"/>
</dbReference>
<reference evidence="6 7" key="1">
    <citation type="submission" date="2006-02" db="EMBL/GenBank/DDBJ databases">
        <authorList>
            <person name="Pinhassi J."/>
            <person name="Pedros-Alio C."/>
            <person name="Ferriera S."/>
            <person name="Johnson J."/>
            <person name="Kravitz S."/>
            <person name="Halpern A."/>
            <person name="Remington K."/>
            <person name="Beeson K."/>
            <person name="Tran B."/>
            <person name="Rogers Y.-H."/>
            <person name="Friedman R."/>
            <person name="Venter J.C."/>
        </authorList>
    </citation>
    <scope>NUCLEOTIDE SEQUENCE [LARGE SCALE GENOMIC DNA]</scope>
    <source>
        <strain evidence="6 7">MED92</strain>
    </source>
</reference>
<gene>
    <name evidence="6" type="ORF">MED92_11779</name>
</gene>
<evidence type="ECO:0000313" key="7">
    <source>
        <dbReference type="Proteomes" id="UP000002171"/>
    </source>
</evidence>
<evidence type="ECO:0000259" key="5">
    <source>
        <dbReference type="PROSITE" id="PS50931"/>
    </source>
</evidence>
<dbReference type="InterPro" id="IPR005119">
    <property type="entry name" value="LysR_subst-bd"/>
</dbReference>
<feature type="domain" description="HTH lysR-type" evidence="5">
    <location>
        <begin position="6"/>
        <end position="63"/>
    </location>
</feature>
<dbReference type="SUPFAM" id="SSF46785">
    <property type="entry name" value="Winged helix' DNA-binding domain"/>
    <property type="match status" value="1"/>
</dbReference>
<dbReference type="SUPFAM" id="SSF53850">
    <property type="entry name" value="Periplasmic binding protein-like II"/>
    <property type="match status" value="1"/>
</dbReference>
<dbReference type="InterPro" id="IPR036388">
    <property type="entry name" value="WH-like_DNA-bd_sf"/>
</dbReference>